<dbReference type="Gene3D" id="3.90.870.10">
    <property type="entry name" value="DHBP synthase"/>
    <property type="match status" value="1"/>
</dbReference>
<dbReference type="InterPro" id="IPR052532">
    <property type="entry name" value="SUA5_domain"/>
</dbReference>
<evidence type="ECO:0000313" key="1">
    <source>
        <dbReference type="EMBL" id="AWV89609.1"/>
    </source>
</evidence>
<dbReference type="AlphaFoldDB" id="A0A2Z4FKX0"/>
<dbReference type="Pfam" id="PF01300">
    <property type="entry name" value="Sua5_yciO_yrdC"/>
    <property type="match status" value="1"/>
</dbReference>
<reference evidence="1 2" key="1">
    <citation type="submission" date="2018-06" db="EMBL/GenBank/DDBJ databases">
        <title>Lujinxingia sediminis gen. nov. sp. nov., a new facultative anaerobic member of the class Deltaproteobacteria, and proposal of Lujinxingaceae fam. nov.</title>
        <authorList>
            <person name="Guo L.-Y."/>
            <person name="Li C.-M."/>
            <person name="Wang S."/>
            <person name="Du Z.-J."/>
        </authorList>
    </citation>
    <scope>NUCLEOTIDE SEQUENCE [LARGE SCALE GENOMIC DNA]</scope>
    <source>
        <strain evidence="1 2">FA350</strain>
    </source>
</reference>
<evidence type="ECO:0000313" key="2">
    <source>
        <dbReference type="Proteomes" id="UP000249799"/>
    </source>
</evidence>
<dbReference type="NCBIfam" id="TIGR00057">
    <property type="entry name" value="L-threonylcarbamoyladenylate synthase"/>
    <property type="match status" value="1"/>
</dbReference>
<dbReference type="GO" id="GO:0003725">
    <property type="term" value="F:double-stranded RNA binding"/>
    <property type="evidence" value="ECO:0007669"/>
    <property type="project" value="InterPro"/>
</dbReference>
<gene>
    <name evidence="1" type="ORF">DN745_09770</name>
</gene>
<dbReference type="OrthoDB" id="9814580at2"/>
<dbReference type="SUPFAM" id="SSF55821">
    <property type="entry name" value="YrdC/RibB"/>
    <property type="match status" value="1"/>
</dbReference>
<proteinExistence type="predicted"/>
<dbReference type="PROSITE" id="PS51163">
    <property type="entry name" value="YRDC"/>
    <property type="match status" value="1"/>
</dbReference>
<dbReference type="RefSeq" id="WP_111334404.1">
    <property type="nucleotide sequence ID" value="NZ_CP030032.1"/>
</dbReference>
<accession>A0A2Z4FKX0</accession>
<dbReference type="InterPro" id="IPR006070">
    <property type="entry name" value="Sua5-like_dom"/>
</dbReference>
<keyword evidence="2" id="KW-1185">Reference proteome</keyword>
<dbReference type="EMBL" id="CP030032">
    <property type="protein sequence ID" value="AWV89609.1"/>
    <property type="molecule type" value="Genomic_DNA"/>
</dbReference>
<dbReference type="Proteomes" id="UP000249799">
    <property type="component" value="Chromosome"/>
</dbReference>
<sequence>MILQINAEHPQPRRIDQVIETLKAGGLIAYPTDTVYGIGCDIFNKKAVEKLHRLVSEIKGSPDHSPLAFICRDLSNIAEYALVSDYAYRSLRRMLPGPYTFVLPATKLVPNVMLNKRKTVGIRVPDHPVALRIVERLGHPIATTSATHSDGDLIPDPWTIDDLYGHHIDIVIDGGYVFPQPSTVIDFCGDLPQLIRQGKGPLGDLEYVEML</sequence>
<protein>
    <submittedName>
        <fullName evidence="1">Threonylcarbamoyl-AMP synthase</fullName>
    </submittedName>
</protein>
<name>A0A2Z4FKX0_9DELT</name>
<dbReference type="PANTHER" id="PTHR42828:SF3">
    <property type="entry name" value="THREONYLCARBAMOYL-AMP SYNTHASE"/>
    <property type="match status" value="1"/>
</dbReference>
<dbReference type="PANTHER" id="PTHR42828">
    <property type="entry name" value="DHBP SYNTHASE RIBB-LIKE ALPHA/BETA DOMAIN-CONTAINING PROTEIN"/>
    <property type="match status" value="1"/>
</dbReference>
<dbReference type="KEGG" id="bsed:DN745_09770"/>
<organism evidence="1 2">
    <name type="scientific">Bradymonas sediminis</name>
    <dbReference type="NCBI Taxonomy" id="1548548"/>
    <lineage>
        <taxon>Bacteria</taxon>
        <taxon>Deltaproteobacteria</taxon>
        <taxon>Bradymonadales</taxon>
        <taxon>Bradymonadaceae</taxon>
        <taxon>Bradymonas</taxon>
    </lineage>
</organism>
<dbReference type="InterPro" id="IPR017945">
    <property type="entry name" value="DHBP_synth_RibB-like_a/b_dom"/>
</dbReference>